<evidence type="ECO:0000256" key="2">
    <source>
        <dbReference type="ARBA" id="ARBA00010281"/>
    </source>
</evidence>
<dbReference type="GO" id="GO:0004373">
    <property type="term" value="F:alpha-1,4-glucan glucosyltransferase (UDP-glucose donor) activity"/>
    <property type="evidence" value="ECO:0007669"/>
    <property type="project" value="InterPro"/>
</dbReference>
<dbReference type="Pfam" id="PF08323">
    <property type="entry name" value="Glyco_transf_5"/>
    <property type="match status" value="1"/>
</dbReference>
<evidence type="ECO:0000256" key="3">
    <source>
        <dbReference type="ARBA" id="ARBA00012588"/>
    </source>
</evidence>
<dbReference type="Pfam" id="PF00534">
    <property type="entry name" value="Glycos_transf_1"/>
    <property type="match status" value="1"/>
</dbReference>
<dbReference type="NCBIfam" id="TIGR02095">
    <property type="entry name" value="glgA"/>
    <property type="match status" value="1"/>
</dbReference>
<protein>
    <recommendedName>
        <fullName evidence="3">starch synthase</fullName>
        <ecNumber evidence="3">2.4.1.21</ecNumber>
    </recommendedName>
</protein>
<dbReference type="AlphaFoldDB" id="A0A5J4L2M0"/>
<dbReference type="InterPro" id="IPR001296">
    <property type="entry name" value="Glyco_trans_1"/>
</dbReference>
<reference evidence="8" key="1">
    <citation type="submission" date="2019-10" db="EMBL/GenBank/DDBJ databases">
        <title>Metagenomic sequencing of thiosulfate-disproportionating enrichment culture.</title>
        <authorList>
            <person name="Umezawa K."/>
            <person name="Kojima H."/>
            <person name="Fukui M."/>
        </authorList>
    </citation>
    <scope>NUCLEOTIDE SEQUENCE</scope>
    <source>
        <strain evidence="8">45J</strain>
    </source>
</reference>
<dbReference type="GO" id="GO:0009011">
    <property type="term" value="F:alpha-1,4-glucan glucosyltransferase (ADP-glucose donor) activity"/>
    <property type="evidence" value="ECO:0007669"/>
    <property type="project" value="UniProtKB-EC"/>
</dbReference>
<name>A0A5J4L2M0_9ZZZZ</name>
<accession>A0A5J4L2M0</accession>
<gene>
    <name evidence="8" type="ORF">A45J_1258</name>
</gene>
<feature type="domain" description="Starch synthase catalytic" evidence="7">
    <location>
        <begin position="3"/>
        <end position="239"/>
    </location>
</feature>
<feature type="domain" description="Glycosyl transferase family 1" evidence="6">
    <location>
        <begin position="292"/>
        <end position="448"/>
    </location>
</feature>
<dbReference type="EMBL" id="BLAB01000001">
    <property type="protein sequence ID" value="GER93512.1"/>
    <property type="molecule type" value="Genomic_DNA"/>
</dbReference>
<organism evidence="8">
    <name type="scientific">hot springs metagenome</name>
    <dbReference type="NCBI Taxonomy" id="433727"/>
    <lineage>
        <taxon>unclassified sequences</taxon>
        <taxon>metagenomes</taxon>
        <taxon>ecological metagenomes</taxon>
    </lineage>
</organism>
<evidence type="ECO:0000313" key="8">
    <source>
        <dbReference type="EMBL" id="GER93512.1"/>
    </source>
</evidence>
<sequence length="472" mass="53655">MTIAIITSEAVPFSKTGGLADVTGALFKEYLKMGIEAFLFVPLYKKTWEMFKERITDTGIEFDIPLGKATRKCKVFSALSNVFFISNEAYFGRDELYGTPYGDYPDNDQRFSFFSKSVLEAFKRLNIAVDVIHCNDWQTGLIPLYLKTIYSKADVFRKTISVITIHNLGYQGIFPPQTMDITGLGWEFFNMEAVEFYGNVNFLKAGIVGADIITTVSMTYAKEILTSKSGFGLDGILRKRADRIFGILNGIDYDEWNPSADRFLPYTYDRNRLSGKRKCKLKLIKHCTLDNVDAPLLSFVGRLSSQKGIDIFADAIPDIVAKGVNIVILGKGEDYFHRLLDSIKKQFAERIFFYSGFDEAIAHIVYAGSDMFLMPSRYEPCGLGQMIAMRYGTIPIGRRTGGLTDTIEDGETGFLFDEYSSSSLISCINRALKVYEDKGVWQRMIKNAMDRDFSWQRSAARYLKLYREFSRR</sequence>
<evidence type="ECO:0000256" key="1">
    <source>
        <dbReference type="ARBA" id="ARBA00001478"/>
    </source>
</evidence>
<dbReference type="PANTHER" id="PTHR45825:SF11">
    <property type="entry name" value="ALPHA AMYLASE DOMAIN-CONTAINING PROTEIN"/>
    <property type="match status" value="1"/>
</dbReference>
<dbReference type="EC" id="2.4.1.21" evidence="3"/>
<dbReference type="InterPro" id="IPR011835">
    <property type="entry name" value="GS/SS"/>
</dbReference>
<comment type="caution">
    <text evidence="8">The sequence shown here is derived from an EMBL/GenBank/DDBJ whole genome shotgun (WGS) entry which is preliminary data.</text>
</comment>
<dbReference type="InterPro" id="IPR013534">
    <property type="entry name" value="Starch_synth_cat_dom"/>
</dbReference>
<evidence type="ECO:0000256" key="5">
    <source>
        <dbReference type="ARBA" id="ARBA00022679"/>
    </source>
</evidence>
<dbReference type="PANTHER" id="PTHR45825">
    <property type="entry name" value="GRANULE-BOUND STARCH SYNTHASE 1, CHLOROPLASTIC/AMYLOPLASTIC"/>
    <property type="match status" value="1"/>
</dbReference>
<evidence type="ECO:0000259" key="6">
    <source>
        <dbReference type="Pfam" id="PF00534"/>
    </source>
</evidence>
<evidence type="ECO:0000256" key="4">
    <source>
        <dbReference type="ARBA" id="ARBA00022676"/>
    </source>
</evidence>
<dbReference type="CDD" id="cd03791">
    <property type="entry name" value="GT5_Glycogen_synthase_DULL1-like"/>
    <property type="match status" value="1"/>
</dbReference>
<proteinExistence type="inferred from homology"/>
<comment type="catalytic activity">
    <reaction evidence="1">
        <text>[(1-&gt;4)-alpha-D-glucosyl](n) + ADP-alpha-D-glucose = [(1-&gt;4)-alpha-D-glucosyl](n+1) + ADP + H(+)</text>
        <dbReference type="Rhea" id="RHEA:18189"/>
        <dbReference type="Rhea" id="RHEA-COMP:9584"/>
        <dbReference type="Rhea" id="RHEA-COMP:9587"/>
        <dbReference type="ChEBI" id="CHEBI:15378"/>
        <dbReference type="ChEBI" id="CHEBI:15444"/>
        <dbReference type="ChEBI" id="CHEBI:57498"/>
        <dbReference type="ChEBI" id="CHEBI:456216"/>
        <dbReference type="EC" id="2.4.1.21"/>
    </reaction>
</comment>
<keyword evidence="4" id="KW-0328">Glycosyltransferase</keyword>
<dbReference type="SUPFAM" id="SSF53756">
    <property type="entry name" value="UDP-Glycosyltransferase/glycogen phosphorylase"/>
    <property type="match status" value="1"/>
</dbReference>
<keyword evidence="5" id="KW-0808">Transferase</keyword>
<dbReference type="Gene3D" id="3.40.50.2000">
    <property type="entry name" value="Glycogen Phosphorylase B"/>
    <property type="match status" value="2"/>
</dbReference>
<evidence type="ECO:0000259" key="7">
    <source>
        <dbReference type="Pfam" id="PF08323"/>
    </source>
</evidence>
<comment type="similarity">
    <text evidence="2">Belongs to the glycosyltransferase 1 family. Bacterial/plant glycogen synthase subfamily.</text>
</comment>
<dbReference type="HAMAP" id="MF_00484">
    <property type="entry name" value="Glycogen_synth"/>
    <property type="match status" value="1"/>
</dbReference>